<dbReference type="Pfam" id="PF14995">
    <property type="entry name" value="TMEM107"/>
    <property type="match status" value="1"/>
</dbReference>
<evidence type="ECO:0000256" key="3">
    <source>
        <dbReference type="ARBA" id="ARBA00022692"/>
    </source>
</evidence>
<name>A0A6G0YXY7_APHCR</name>
<reference evidence="8 9" key="1">
    <citation type="submission" date="2019-08" db="EMBL/GenBank/DDBJ databases">
        <title>Whole genome of Aphis craccivora.</title>
        <authorList>
            <person name="Voronova N.V."/>
            <person name="Shulinski R.S."/>
            <person name="Bandarenka Y.V."/>
            <person name="Zhorov D.G."/>
            <person name="Warner D."/>
        </authorList>
    </citation>
    <scope>NUCLEOTIDE SEQUENCE [LARGE SCALE GENOMIC DNA]</scope>
    <source>
        <strain evidence="8">180601</strain>
        <tissue evidence="8">Whole Body</tissue>
    </source>
</reference>
<evidence type="ECO:0000313" key="8">
    <source>
        <dbReference type="EMBL" id="KAF0762785.1"/>
    </source>
</evidence>
<feature type="transmembrane region" description="Helical" evidence="7">
    <location>
        <begin position="56"/>
        <end position="77"/>
    </location>
</feature>
<dbReference type="AlphaFoldDB" id="A0A6G0YXY7"/>
<evidence type="ECO:0000256" key="5">
    <source>
        <dbReference type="ARBA" id="ARBA00022989"/>
    </source>
</evidence>
<dbReference type="PANTHER" id="PTHR34341">
    <property type="entry name" value="TRANSMEMBRANE PROTEIN 107"/>
    <property type="match status" value="1"/>
</dbReference>
<protein>
    <recommendedName>
        <fullName evidence="2">Transmembrane protein 107</fullName>
    </recommendedName>
</protein>
<organism evidence="8 9">
    <name type="scientific">Aphis craccivora</name>
    <name type="common">Cowpea aphid</name>
    <dbReference type="NCBI Taxonomy" id="307492"/>
    <lineage>
        <taxon>Eukaryota</taxon>
        <taxon>Metazoa</taxon>
        <taxon>Ecdysozoa</taxon>
        <taxon>Arthropoda</taxon>
        <taxon>Hexapoda</taxon>
        <taxon>Insecta</taxon>
        <taxon>Pterygota</taxon>
        <taxon>Neoptera</taxon>
        <taxon>Paraneoptera</taxon>
        <taxon>Hemiptera</taxon>
        <taxon>Sternorrhyncha</taxon>
        <taxon>Aphidomorpha</taxon>
        <taxon>Aphidoidea</taxon>
        <taxon>Aphididae</taxon>
        <taxon>Aphidini</taxon>
        <taxon>Aphis</taxon>
        <taxon>Aphis</taxon>
    </lineage>
</organism>
<dbReference type="GO" id="GO:0036038">
    <property type="term" value="C:MKS complex"/>
    <property type="evidence" value="ECO:0007669"/>
    <property type="project" value="TreeGrafter"/>
</dbReference>
<evidence type="ECO:0000313" key="9">
    <source>
        <dbReference type="Proteomes" id="UP000478052"/>
    </source>
</evidence>
<evidence type="ECO:0000256" key="7">
    <source>
        <dbReference type="SAM" id="Phobius"/>
    </source>
</evidence>
<keyword evidence="9" id="KW-1185">Reference proteome</keyword>
<keyword evidence="4" id="KW-0970">Cilium biogenesis/degradation</keyword>
<comment type="caution">
    <text evidence="8">The sequence shown here is derived from an EMBL/GenBank/DDBJ whole genome shotgun (WGS) entry which is preliminary data.</text>
</comment>
<evidence type="ECO:0000256" key="6">
    <source>
        <dbReference type="ARBA" id="ARBA00023136"/>
    </source>
</evidence>
<dbReference type="GO" id="GO:0016020">
    <property type="term" value="C:membrane"/>
    <property type="evidence" value="ECO:0007669"/>
    <property type="project" value="UniProtKB-SubCell"/>
</dbReference>
<keyword evidence="3 7" id="KW-0812">Transmembrane</keyword>
<feature type="transmembrane region" description="Helical" evidence="7">
    <location>
        <begin position="12"/>
        <end position="29"/>
    </location>
</feature>
<dbReference type="GO" id="GO:1904491">
    <property type="term" value="P:protein localization to ciliary transition zone"/>
    <property type="evidence" value="ECO:0007669"/>
    <property type="project" value="TreeGrafter"/>
</dbReference>
<keyword evidence="5 7" id="KW-1133">Transmembrane helix</keyword>
<keyword evidence="6 7" id="KW-0472">Membrane</keyword>
<dbReference type="InterPro" id="IPR029248">
    <property type="entry name" value="TMEM107"/>
</dbReference>
<proteinExistence type="predicted"/>
<accession>A0A6G0YXY7</accession>
<gene>
    <name evidence="8" type="ORF">FWK35_00012955</name>
</gene>
<feature type="transmembrane region" description="Helical" evidence="7">
    <location>
        <begin position="83"/>
        <end position="101"/>
    </location>
</feature>
<evidence type="ECO:0000256" key="4">
    <source>
        <dbReference type="ARBA" id="ARBA00022794"/>
    </source>
</evidence>
<evidence type="ECO:0000256" key="2">
    <source>
        <dbReference type="ARBA" id="ARBA00015652"/>
    </source>
</evidence>
<sequence>MSTFCADGLIPARFLCLVAHFIMLIMALNHRDQNVKACLPYDYDNDLYMEQDKRLMIGYTLSIGFIGIEMFGFMSGITMFSPTNGFICILFFIFCVPACIFRSIKYLTNLFFLNLSDHSYDLPWLGYRDDVLFPSRLMEL</sequence>
<dbReference type="PANTHER" id="PTHR34341:SF1">
    <property type="entry name" value="TRANSMEMBRANE PROTEIN 107"/>
    <property type="match status" value="1"/>
</dbReference>
<dbReference type="EMBL" id="VUJU01002046">
    <property type="protein sequence ID" value="KAF0762785.1"/>
    <property type="molecule type" value="Genomic_DNA"/>
</dbReference>
<dbReference type="GO" id="GO:1905515">
    <property type="term" value="P:non-motile cilium assembly"/>
    <property type="evidence" value="ECO:0007669"/>
    <property type="project" value="TreeGrafter"/>
</dbReference>
<dbReference type="Proteomes" id="UP000478052">
    <property type="component" value="Unassembled WGS sequence"/>
</dbReference>
<evidence type="ECO:0000256" key="1">
    <source>
        <dbReference type="ARBA" id="ARBA00004141"/>
    </source>
</evidence>
<comment type="subcellular location">
    <subcellularLocation>
        <location evidence="1">Membrane</location>
        <topology evidence="1">Multi-pass membrane protein</topology>
    </subcellularLocation>
</comment>
<dbReference type="OrthoDB" id="6575128at2759"/>